<dbReference type="OrthoDB" id="5432325at2"/>
<evidence type="ECO:0000313" key="3">
    <source>
        <dbReference type="Proteomes" id="UP000194003"/>
    </source>
</evidence>
<keyword evidence="3" id="KW-1185">Reference proteome</keyword>
<evidence type="ECO:0000313" key="2">
    <source>
        <dbReference type="EMBL" id="OSM04406.1"/>
    </source>
</evidence>
<comment type="caution">
    <text evidence="2">The sequence shown here is derived from an EMBL/GenBank/DDBJ whole genome shotgun (WGS) entry which is preliminary data.</text>
</comment>
<gene>
    <name evidence="2" type="ORF">MAIT1_04316</name>
</gene>
<organism evidence="2 3">
    <name type="scientific">Magnetofaba australis IT-1</name>
    <dbReference type="NCBI Taxonomy" id="1434232"/>
    <lineage>
        <taxon>Bacteria</taxon>
        <taxon>Pseudomonadati</taxon>
        <taxon>Pseudomonadota</taxon>
        <taxon>Magnetococcia</taxon>
        <taxon>Magnetococcales</taxon>
        <taxon>Magnetococcaceae</taxon>
        <taxon>Magnetofaba</taxon>
    </lineage>
</organism>
<protein>
    <submittedName>
        <fullName evidence="2">Uncharacterized protein</fullName>
    </submittedName>
</protein>
<dbReference type="STRING" id="1434232.MAIT1_04316"/>
<sequence length="250" mass="27120">MNTKMFGVIALLIVTASLVGTGGYAVLIYSQEGAFAKQKTNVTPSMFPDFPRLPEIKKAPDVDKELESVLEANIGMLGQLRTPRSRETGGINLAMIGYSNTSIRSQDAVDLAPPEDFGSRIISMAYVAGKDKFAVIDGKLYREGEEFQEGARIRTITPEKVLIAGREIRQWVEVFNPVEVAAVEPVQEDPLLADAKLKQEQQNISAKGPGSPKNGAFGVNFDSLGGNVNQAGQTMETLKSLTDMINTLKQ</sequence>
<dbReference type="RefSeq" id="WP_143814805.1">
    <property type="nucleotide sequence ID" value="NZ_LVJN01000019.1"/>
</dbReference>
<reference evidence="2 3" key="1">
    <citation type="journal article" date="2016" name="BMC Genomics">
        <title>Combined genomic and structural analyses of a cultured magnetotactic bacterium reveals its niche adaptation to a dynamic environment.</title>
        <authorList>
            <person name="Araujo A.C."/>
            <person name="Morillo V."/>
            <person name="Cypriano J."/>
            <person name="Teixeira L.C."/>
            <person name="Leao P."/>
            <person name="Lyra S."/>
            <person name="Almeida L.G."/>
            <person name="Bazylinski D.A."/>
            <person name="Vasconcellos A.T."/>
            <person name="Abreu F."/>
            <person name="Lins U."/>
        </authorList>
    </citation>
    <scope>NUCLEOTIDE SEQUENCE [LARGE SCALE GENOMIC DNA]</scope>
    <source>
        <strain evidence="2 3">IT-1</strain>
    </source>
</reference>
<dbReference type="AlphaFoldDB" id="A0A1Y2K591"/>
<evidence type="ECO:0000256" key="1">
    <source>
        <dbReference type="SAM" id="MobiDB-lite"/>
    </source>
</evidence>
<accession>A0A1Y2K591</accession>
<name>A0A1Y2K591_9PROT</name>
<proteinExistence type="predicted"/>
<feature type="region of interest" description="Disordered" evidence="1">
    <location>
        <begin position="200"/>
        <end position="219"/>
    </location>
</feature>
<dbReference type="Proteomes" id="UP000194003">
    <property type="component" value="Unassembled WGS sequence"/>
</dbReference>
<dbReference type="EMBL" id="LVJN01000019">
    <property type="protein sequence ID" value="OSM04406.1"/>
    <property type="molecule type" value="Genomic_DNA"/>
</dbReference>